<evidence type="ECO:0000256" key="1">
    <source>
        <dbReference type="SAM" id="MobiDB-lite"/>
    </source>
</evidence>
<evidence type="ECO:0000313" key="3">
    <source>
        <dbReference type="EMBL" id="KAJ5384088.1"/>
    </source>
</evidence>
<keyword evidence="2" id="KW-0472">Membrane</keyword>
<accession>A0A9W9SWU5</accession>
<feature type="compositionally biased region" description="Polar residues" evidence="1">
    <location>
        <begin position="186"/>
        <end position="218"/>
    </location>
</feature>
<evidence type="ECO:0000313" key="4">
    <source>
        <dbReference type="Proteomes" id="UP001147752"/>
    </source>
</evidence>
<feature type="compositionally biased region" description="Polar residues" evidence="1">
    <location>
        <begin position="231"/>
        <end position="243"/>
    </location>
</feature>
<organism evidence="3 4">
    <name type="scientific">Penicillium concentricum</name>
    <dbReference type="NCBI Taxonomy" id="293559"/>
    <lineage>
        <taxon>Eukaryota</taxon>
        <taxon>Fungi</taxon>
        <taxon>Dikarya</taxon>
        <taxon>Ascomycota</taxon>
        <taxon>Pezizomycotina</taxon>
        <taxon>Eurotiomycetes</taxon>
        <taxon>Eurotiomycetidae</taxon>
        <taxon>Eurotiales</taxon>
        <taxon>Aspergillaceae</taxon>
        <taxon>Penicillium</taxon>
    </lineage>
</organism>
<feature type="transmembrane region" description="Helical" evidence="2">
    <location>
        <begin position="6"/>
        <end position="28"/>
    </location>
</feature>
<dbReference type="Proteomes" id="UP001147752">
    <property type="component" value="Unassembled WGS sequence"/>
</dbReference>
<proteinExistence type="predicted"/>
<feature type="compositionally biased region" description="Basic and acidic residues" evidence="1">
    <location>
        <begin position="393"/>
        <end position="407"/>
    </location>
</feature>
<feature type="compositionally biased region" description="Basic residues" evidence="1">
    <location>
        <begin position="166"/>
        <end position="176"/>
    </location>
</feature>
<feature type="compositionally biased region" description="Basic and acidic residues" evidence="1">
    <location>
        <begin position="311"/>
        <end position="338"/>
    </location>
</feature>
<dbReference type="AlphaFoldDB" id="A0A9W9SWU5"/>
<keyword evidence="2" id="KW-1133">Transmembrane helix</keyword>
<gene>
    <name evidence="3" type="ORF">N7517_001999</name>
</gene>
<feature type="compositionally biased region" description="Polar residues" evidence="1">
    <location>
        <begin position="364"/>
        <end position="374"/>
    </location>
</feature>
<feature type="compositionally biased region" description="Polar residues" evidence="1">
    <location>
        <begin position="108"/>
        <end position="132"/>
    </location>
</feature>
<sequence>MHDNVLIGVILVVAFVTPVFAWFFYLWYRSHITQMHQESQIYDRRNRDRAHANYEPANGAPNPVTGPYFTPRGWVRPKTRGSSHVLRPPQYVHPRQPIFTGIPHSDQHFQGPNRANTHSPQTVNQQPNPLSKRQQRKRRALQNKQRQQEQQQRGQQQSQIDQGGKQNRKNQRKQKNKNQGQNQQKSPIHQSPKAQSPKFQGQDEQNNQWGNTVGQHEQTTNHDGRSGWGNDRNSCDSQRNTGWNDNNNHWSSNSNNERGGQRNSVSHSPRRNSRDNQNNPPDRASRNEVESRGWGQSDDGAQQNSHPRSNHSKEDHHDRNDGWGDNDTKSYKKSKDYRYASLEGTSRGRSSPNRDWGHNDHGEQGNSCNRSNSWGHAEEQHGGGNESWSQDGNMHRDPKEKKERWQIELEENEKRRRSLSPPGGSDAGWDKCSRASGWKKTQKW</sequence>
<feature type="compositionally biased region" description="Low complexity" evidence="1">
    <location>
        <begin position="142"/>
        <end position="165"/>
    </location>
</feature>
<keyword evidence="4" id="KW-1185">Reference proteome</keyword>
<feature type="region of interest" description="Disordered" evidence="1">
    <location>
        <begin position="52"/>
        <end position="444"/>
    </location>
</feature>
<feature type="compositionally biased region" description="Polar residues" evidence="1">
    <location>
        <begin position="343"/>
        <end position="353"/>
    </location>
</feature>
<dbReference type="RefSeq" id="XP_056583864.1">
    <property type="nucleotide sequence ID" value="XM_056719729.1"/>
</dbReference>
<protein>
    <submittedName>
        <fullName evidence="3">Uncharacterized protein</fullName>
    </submittedName>
</protein>
<feature type="compositionally biased region" description="Polar residues" evidence="1">
    <location>
        <begin position="257"/>
        <end position="267"/>
    </location>
</feature>
<reference evidence="3" key="2">
    <citation type="journal article" date="2023" name="IMA Fungus">
        <title>Comparative genomic study of the Penicillium genus elucidates a diverse pangenome and 15 lateral gene transfer events.</title>
        <authorList>
            <person name="Petersen C."/>
            <person name="Sorensen T."/>
            <person name="Nielsen M.R."/>
            <person name="Sondergaard T.E."/>
            <person name="Sorensen J.L."/>
            <person name="Fitzpatrick D.A."/>
            <person name="Frisvad J.C."/>
            <person name="Nielsen K.L."/>
        </authorList>
    </citation>
    <scope>NUCLEOTIDE SEQUENCE</scope>
    <source>
        <strain evidence="3">IBT 3081</strain>
    </source>
</reference>
<name>A0A9W9SWU5_9EURO</name>
<dbReference type="GeneID" id="81458912"/>
<reference evidence="3" key="1">
    <citation type="submission" date="2022-12" db="EMBL/GenBank/DDBJ databases">
        <authorList>
            <person name="Petersen C."/>
        </authorList>
    </citation>
    <scope>NUCLEOTIDE SEQUENCE</scope>
    <source>
        <strain evidence="3">IBT 3081</strain>
    </source>
</reference>
<feature type="compositionally biased region" description="Low complexity" evidence="1">
    <location>
        <begin position="244"/>
        <end position="256"/>
    </location>
</feature>
<dbReference type="OrthoDB" id="4362457at2759"/>
<dbReference type="EMBL" id="JAPZBT010000001">
    <property type="protein sequence ID" value="KAJ5384088.1"/>
    <property type="molecule type" value="Genomic_DNA"/>
</dbReference>
<comment type="caution">
    <text evidence="3">The sequence shown here is derived from an EMBL/GenBank/DDBJ whole genome shotgun (WGS) entry which is preliminary data.</text>
</comment>
<evidence type="ECO:0000256" key="2">
    <source>
        <dbReference type="SAM" id="Phobius"/>
    </source>
</evidence>
<keyword evidence="2" id="KW-0812">Transmembrane</keyword>